<dbReference type="InterPro" id="IPR035979">
    <property type="entry name" value="RBD_domain_sf"/>
</dbReference>
<accession>A0A9N8EPB0</accession>
<feature type="chain" id="PRO_5040508227" evidence="4">
    <location>
        <begin position="22"/>
        <end position="343"/>
    </location>
</feature>
<proteinExistence type="predicted"/>
<dbReference type="InterPro" id="IPR003954">
    <property type="entry name" value="RRM_euk-type"/>
</dbReference>
<dbReference type="GO" id="GO:0003729">
    <property type="term" value="F:mRNA binding"/>
    <property type="evidence" value="ECO:0007669"/>
    <property type="project" value="TreeGrafter"/>
</dbReference>
<dbReference type="AlphaFoldDB" id="A0A9N8EPB0"/>
<feature type="compositionally biased region" description="Acidic residues" evidence="3">
    <location>
        <begin position="54"/>
        <end position="70"/>
    </location>
</feature>
<dbReference type="InterPro" id="IPR050502">
    <property type="entry name" value="Euk_RNA-bind_prot"/>
</dbReference>
<feature type="domain" description="RRM" evidence="5">
    <location>
        <begin position="263"/>
        <end position="340"/>
    </location>
</feature>
<comment type="caution">
    <text evidence="6">The sequence shown here is derived from an EMBL/GenBank/DDBJ whole genome shotgun (WGS) entry which is preliminary data.</text>
</comment>
<dbReference type="Gene3D" id="3.30.70.330">
    <property type="match status" value="3"/>
</dbReference>
<evidence type="ECO:0000256" key="3">
    <source>
        <dbReference type="SAM" id="MobiDB-lite"/>
    </source>
</evidence>
<keyword evidence="4" id="KW-0732">Signal</keyword>
<dbReference type="InterPro" id="IPR012677">
    <property type="entry name" value="Nucleotide-bd_a/b_plait_sf"/>
</dbReference>
<dbReference type="PANTHER" id="PTHR48025:SF1">
    <property type="entry name" value="RRM DOMAIN-CONTAINING PROTEIN"/>
    <property type="match status" value="1"/>
</dbReference>
<keyword evidence="6" id="KW-0687">Ribonucleoprotein</keyword>
<dbReference type="Pfam" id="PF00076">
    <property type="entry name" value="RRM_1"/>
    <property type="match status" value="3"/>
</dbReference>
<evidence type="ECO:0000313" key="7">
    <source>
        <dbReference type="Proteomes" id="UP001153069"/>
    </source>
</evidence>
<keyword evidence="7" id="KW-1185">Reference proteome</keyword>
<evidence type="ECO:0000256" key="1">
    <source>
        <dbReference type="ARBA" id="ARBA00022884"/>
    </source>
</evidence>
<feature type="region of interest" description="Disordered" evidence="3">
    <location>
        <begin position="54"/>
        <end position="78"/>
    </location>
</feature>
<dbReference type="SMART" id="SM00360">
    <property type="entry name" value="RRM"/>
    <property type="match status" value="3"/>
</dbReference>
<evidence type="ECO:0000256" key="4">
    <source>
        <dbReference type="SAM" id="SignalP"/>
    </source>
</evidence>
<dbReference type="GO" id="GO:1990904">
    <property type="term" value="C:ribonucleoprotein complex"/>
    <property type="evidence" value="ECO:0007669"/>
    <property type="project" value="UniProtKB-KW"/>
</dbReference>
<dbReference type="PROSITE" id="PS50102">
    <property type="entry name" value="RRM"/>
    <property type="match status" value="3"/>
</dbReference>
<evidence type="ECO:0000313" key="6">
    <source>
        <dbReference type="EMBL" id="CAB9522689.1"/>
    </source>
</evidence>
<reference evidence="6" key="1">
    <citation type="submission" date="2020-06" db="EMBL/GenBank/DDBJ databases">
        <authorList>
            <consortium name="Plant Systems Biology data submission"/>
        </authorList>
    </citation>
    <scope>NUCLEOTIDE SEQUENCE</scope>
    <source>
        <strain evidence="6">D6</strain>
    </source>
</reference>
<dbReference type="Proteomes" id="UP001153069">
    <property type="component" value="Unassembled WGS sequence"/>
</dbReference>
<dbReference type="InterPro" id="IPR000504">
    <property type="entry name" value="RRM_dom"/>
</dbReference>
<dbReference type="SMART" id="SM00361">
    <property type="entry name" value="RRM_1"/>
    <property type="match status" value="3"/>
</dbReference>
<dbReference type="OrthoDB" id="439808at2759"/>
<evidence type="ECO:0000256" key="2">
    <source>
        <dbReference type="PROSITE-ProRule" id="PRU00176"/>
    </source>
</evidence>
<name>A0A9N8EPB0_9STRA</name>
<protein>
    <submittedName>
        <fullName evidence="6">29 kDa ribonucleoprotein A, chloroplastic</fullName>
    </submittedName>
</protein>
<sequence>MSNQYLLVLAALICLSQDTQGFVVGPLRTPSNVFRKQSAGVCVFADVSDDVTESAADASEDAPVAEESGEAEAPKEEAERHTVFVGNMPFDTNNDALLELFSQHGDVKLVSIPKNDDTGLSKGFGFVDMASQEECQAAIDNLNGSEFNGRTLRVNPSLPKDKAKKQARKTDDGTQKLYVGNLPFESSQEDISELFSKYGKVTDCYLPMNPETGAPRGFAFVTVDKEVAQQAIEELNGIEYNERTLVVSEPLPQGAKKARNQRQKLYIGNLSFYTVPETLGDLFSEFGEVYDCYMPEDPERGGSRGFGFVTMDKEAAEAAIDATDGCELDGRIIRVNAAQPKGN</sequence>
<feature type="signal peptide" evidence="4">
    <location>
        <begin position="1"/>
        <end position="21"/>
    </location>
</feature>
<dbReference type="GO" id="GO:0005634">
    <property type="term" value="C:nucleus"/>
    <property type="evidence" value="ECO:0007669"/>
    <property type="project" value="TreeGrafter"/>
</dbReference>
<feature type="domain" description="RRM" evidence="5">
    <location>
        <begin position="81"/>
        <end position="159"/>
    </location>
</feature>
<dbReference type="SUPFAM" id="SSF54928">
    <property type="entry name" value="RNA-binding domain, RBD"/>
    <property type="match status" value="3"/>
</dbReference>
<dbReference type="PANTHER" id="PTHR48025">
    <property type="entry name" value="OS02G0815200 PROTEIN"/>
    <property type="match status" value="1"/>
</dbReference>
<dbReference type="EMBL" id="CAICTM010001328">
    <property type="protein sequence ID" value="CAB9522689.1"/>
    <property type="molecule type" value="Genomic_DNA"/>
</dbReference>
<keyword evidence="1 2" id="KW-0694">RNA-binding</keyword>
<feature type="domain" description="RRM" evidence="5">
    <location>
        <begin position="175"/>
        <end position="252"/>
    </location>
</feature>
<gene>
    <name evidence="6" type="ORF">SEMRO_1330_G263450.1</name>
</gene>
<organism evidence="6 7">
    <name type="scientific">Seminavis robusta</name>
    <dbReference type="NCBI Taxonomy" id="568900"/>
    <lineage>
        <taxon>Eukaryota</taxon>
        <taxon>Sar</taxon>
        <taxon>Stramenopiles</taxon>
        <taxon>Ochrophyta</taxon>
        <taxon>Bacillariophyta</taxon>
        <taxon>Bacillariophyceae</taxon>
        <taxon>Bacillariophycidae</taxon>
        <taxon>Naviculales</taxon>
        <taxon>Naviculaceae</taxon>
        <taxon>Seminavis</taxon>
    </lineage>
</organism>
<evidence type="ECO:0000259" key="5">
    <source>
        <dbReference type="PROSITE" id="PS50102"/>
    </source>
</evidence>